<evidence type="ECO:0000313" key="1">
    <source>
        <dbReference type="EMBL" id="RUP13806.1"/>
    </source>
</evidence>
<comment type="caution">
    <text evidence="1">The sequence shown here is derived from an EMBL/GenBank/DDBJ whole genome shotgun (WGS) entry which is preliminary data.</text>
</comment>
<dbReference type="PANTHER" id="PTHR36050">
    <property type="entry name" value="O-FUCOSYLTRANSFERASE 30"/>
    <property type="match status" value="1"/>
</dbReference>
<proteinExistence type="predicted"/>
<dbReference type="Gene3D" id="3.40.50.11350">
    <property type="match status" value="1"/>
</dbReference>
<protein>
    <submittedName>
        <fullName evidence="1">Uncharacterized protein</fullName>
    </submittedName>
</protein>
<dbReference type="PANTHER" id="PTHR36050:SF1">
    <property type="entry name" value="O-FUCOSYLTRANSFERASE 30"/>
    <property type="match status" value="1"/>
</dbReference>
<organism evidence="1 2">
    <name type="scientific">Jimgerdemannia flammicorona</name>
    <dbReference type="NCBI Taxonomy" id="994334"/>
    <lineage>
        <taxon>Eukaryota</taxon>
        <taxon>Fungi</taxon>
        <taxon>Fungi incertae sedis</taxon>
        <taxon>Mucoromycota</taxon>
        <taxon>Mucoromycotina</taxon>
        <taxon>Endogonomycetes</taxon>
        <taxon>Endogonales</taxon>
        <taxon>Endogonaceae</taxon>
        <taxon>Jimgerdemannia</taxon>
    </lineage>
</organism>
<keyword evidence="2" id="KW-1185">Reference proteome</keyword>
<accession>A0A433B9E0</accession>
<dbReference type="Proteomes" id="UP000268093">
    <property type="component" value="Unassembled WGS sequence"/>
</dbReference>
<reference evidence="1 2" key="1">
    <citation type="journal article" date="2018" name="New Phytol.">
        <title>Phylogenomics of Endogonaceae and evolution of mycorrhizas within Mucoromycota.</title>
        <authorList>
            <person name="Chang Y."/>
            <person name="Desiro A."/>
            <person name="Na H."/>
            <person name="Sandor L."/>
            <person name="Lipzen A."/>
            <person name="Clum A."/>
            <person name="Barry K."/>
            <person name="Grigoriev I.V."/>
            <person name="Martin F.M."/>
            <person name="Stajich J.E."/>
            <person name="Smith M.E."/>
            <person name="Bonito G."/>
            <person name="Spatafora J.W."/>
        </authorList>
    </citation>
    <scope>NUCLEOTIDE SEQUENCE [LARGE SCALE GENOMIC DNA]</scope>
    <source>
        <strain evidence="1 2">GMNB39</strain>
    </source>
</reference>
<sequence>MSYLSTRIKIFLFRLLYRPANRRALLLALALVTIAFLTLFHRASSIPAAASKIRSRVAAVAVKRSEVDDQHILHRDHPHHREEVPLKKIGDDTERVVLAKPGETFITYLPHSGFNNQRIELENAILLAHYLNRTLIVPPVFLGDGIQWRPFDDLSEFFAVNRTRSLSQIRRCSNAARRFGPPVPGTPTADLDPDCVDFASWTTLPWSFFFDFNKLSDTFGMRFVHRSDLHPRWFTRALAIQDPQSSPQIRYIKDTLRNDYRIYDLPGFNPNLGKYSRKLFLDRLALVRAPVMHFGSLFGNGRVRVDVPAHKVFYGLLESSLILSNPTLHRAAMDIVNQLGGKGRFVALHVRLGDGYFSQHIDKTLKAVITALDKAIPNPLNTRRPQSFHLRPTSVHDRLDYCRKAELPVLYMATDAPNPAFNQRLKPLYVRHAFCIFTYAEFPYAGWLDVDNSPALGGAADGVKLRPFLEPLVDGIVAGFGSQVIGTPGSTFSAFVERLNEAWVGGARKQDDKGDADV</sequence>
<dbReference type="OrthoDB" id="1882547at2759"/>
<gene>
    <name evidence="1" type="ORF">BC936DRAFT_139714</name>
</gene>
<evidence type="ECO:0000313" key="2">
    <source>
        <dbReference type="Proteomes" id="UP000268093"/>
    </source>
</evidence>
<name>A0A433B9E0_9FUNG</name>
<dbReference type="EMBL" id="RBNI01015657">
    <property type="protein sequence ID" value="RUP13806.1"/>
    <property type="molecule type" value="Genomic_DNA"/>
</dbReference>